<evidence type="ECO:0000313" key="3">
    <source>
        <dbReference type="Proteomes" id="UP000691718"/>
    </source>
</evidence>
<keyword evidence="3" id="KW-1185">Reference proteome</keyword>
<comment type="caution">
    <text evidence="2">The sequence shown here is derived from an EMBL/GenBank/DDBJ whole genome shotgun (WGS) entry which is preliminary data.</text>
</comment>
<name>A0A8S3Y8S9_PARAO</name>
<dbReference type="AlphaFoldDB" id="A0A8S3Y8S9"/>
<dbReference type="EMBL" id="CAJQZP010001568">
    <property type="protein sequence ID" value="CAG5054742.1"/>
    <property type="molecule type" value="Genomic_DNA"/>
</dbReference>
<accession>A0A8S3Y8S9</accession>
<gene>
    <name evidence="2" type="ORF">PAPOLLO_LOCUS26068</name>
</gene>
<protein>
    <submittedName>
        <fullName evidence="2">(apollo) hypothetical protein</fullName>
    </submittedName>
</protein>
<dbReference type="Proteomes" id="UP000691718">
    <property type="component" value="Unassembled WGS sequence"/>
</dbReference>
<evidence type="ECO:0000256" key="1">
    <source>
        <dbReference type="SAM" id="MobiDB-lite"/>
    </source>
</evidence>
<proteinExistence type="predicted"/>
<reference evidence="2" key="1">
    <citation type="submission" date="2021-04" db="EMBL/GenBank/DDBJ databases">
        <authorList>
            <person name="Tunstrom K."/>
        </authorList>
    </citation>
    <scope>NUCLEOTIDE SEQUENCE</scope>
</reference>
<evidence type="ECO:0000313" key="2">
    <source>
        <dbReference type="EMBL" id="CAG5054742.1"/>
    </source>
</evidence>
<organism evidence="2 3">
    <name type="scientific">Parnassius apollo</name>
    <name type="common">Apollo butterfly</name>
    <name type="synonym">Papilio apollo</name>
    <dbReference type="NCBI Taxonomy" id="110799"/>
    <lineage>
        <taxon>Eukaryota</taxon>
        <taxon>Metazoa</taxon>
        <taxon>Ecdysozoa</taxon>
        <taxon>Arthropoda</taxon>
        <taxon>Hexapoda</taxon>
        <taxon>Insecta</taxon>
        <taxon>Pterygota</taxon>
        <taxon>Neoptera</taxon>
        <taxon>Endopterygota</taxon>
        <taxon>Lepidoptera</taxon>
        <taxon>Glossata</taxon>
        <taxon>Ditrysia</taxon>
        <taxon>Papilionoidea</taxon>
        <taxon>Papilionidae</taxon>
        <taxon>Parnassiinae</taxon>
        <taxon>Parnassini</taxon>
        <taxon>Parnassius</taxon>
        <taxon>Parnassius</taxon>
    </lineage>
</organism>
<sequence length="676" mass="71441">MQESMDVGYLSWVNALWEASCEWARGLRRVALLCWRLRWLRALVLLGGGEGAGAPAAELRRLRGEARAALRRHAAAQPLPFADWARVEHALAAAADSADAAPASGALRAAHHALRAALADDDVPHHHILYIARVVHEVGGEEAGRAALVCAVLRRAHQLDQPALPEDLELALQRCEEECEALEREFARGVAGERAVGEEEEEAGELGALLPTRGEWAAARARLAPAPRRAALLKRLLAAPYTGAGEQEAGELGALLPARGEWSAARALLAPAPRRAALLKRLLAAPYTVSVCGVWRVRVSRRRGSWARGEWSAARVLLAPRRAAQASAGRTLHGQSVRCVEGEGEQEGGELGALLPTRGEWSAARVLLAPAPRRAALLKRLLAAPYTVSVCGVWRVRGEGEQEAGELGALLPARGEWSAARVLLAPAPRRAALLKRLLAAPYTGGARAARYWEQGAEALARCARSTSVARALSAHAPHNHYLAVAGACAPLWAGARVPGSVAGAGGAAGGAPTPRGGLPALAALLPSLLRALAADWAPPESEVLARGVRRVLGGTGGVSGGACGALGAALRLEVEARARRPRLTQALYAALAAAPHHKWLYVRGAAWCGGEAAALADALLDALLRLHALPHELQPLPTPPLLPHQTHRAAQHSDQQREHDSAQDTEPNQQQDPEQN</sequence>
<feature type="compositionally biased region" description="Polar residues" evidence="1">
    <location>
        <begin position="664"/>
        <end position="676"/>
    </location>
</feature>
<feature type="region of interest" description="Disordered" evidence="1">
    <location>
        <begin position="635"/>
        <end position="676"/>
    </location>
</feature>
<dbReference type="OrthoDB" id="7493900at2759"/>